<accession>A0ABS2CLK4</accession>
<dbReference type="Gene3D" id="3.30.1330.40">
    <property type="entry name" value="RutC-like"/>
    <property type="match status" value="1"/>
</dbReference>
<dbReference type="EMBL" id="JAFDVD010000010">
    <property type="protein sequence ID" value="MBM6400756.1"/>
    <property type="molecule type" value="Genomic_DNA"/>
</dbReference>
<evidence type="ECO:0000256" key="1">
    <source>
        <dbReference type="SAM" id="MobiDB-lite"/>
    </source>
</evidence>
<reference evidence="2" key="1">
    <citation type="submission" date="2021-02" db="EMBL/GenBank/DDBJ databases">
        <title>Phycicoccus sp. MQZ13P-5T, whole genome shotgun sequence.</title>
        <authorList>
            <person name="Tuo L."/>
        </authorList>
    </citation>
    <scope>NUCLEOTIDE SEQUENCE</scope>
    <source>
        <strain evidence="2">MQZ13P-5</strain>
    </source>
</reference>
<dbReference type="InterPro" id="IPR006175">
    <property type="entry name" value="YjgF/YER057c/UK114"/>
</dbReference>
<dbReference type="PANTHER" id="PTHR11803">
    <property type="entry name" value="2-IMINOBUTANOATE/2-IMINOPROPANOATE DEAMINASE RIDA"/>
    <property type="match status" value="1"/>
</dbReference>
<dbReference type="InterPro" id="IPR035959">
    <property type="entry name" value="RutC-like_sf"/>
</dbReference>
<name>A0ABS2CLK4_9MICO</name>
<organism evidence="2 3">
    <name type="scientific">Phycicoccus sonneratiae</name>
    <dbReference type="NCBI Taxonomy" id="2807628"/>
    <lineage>
        <taxon>Bacteria</taxon>
        <taxon>Bacillati</taxon>
        <taxon>Actinomycetota</taxon>
        <taxon>Actinomycetes</taxon>
        <taxon>Micrococcales</taxon>
        <taxon>Intrasporangiaceae</taxon>
        <taxon>Phycicoccus</taxon>
    </lineage>
</organism>
<feature type="compositionally biased region" description="Gly residues" evidence="1">
    <location>
        <begin position="9"/>
        <end position="24"/>
    </location>
</feature>
<proteinExistence type="predicted"/>
<dbReference type="SUPFAM" id="SSF55298">
    <property type="entry name" value="YjgF-like"/>
    <property type="match status" value="1"/>
</dbReference>
<evidence type="ECO:0000313" key="3">
    <source>
        <dbReference type="Proteomes" id="UP001430172"/>
    </source>
</evidence>
<evidence type="ECO:0000313" key="2">
    <source>
        <dbReference type="EMBL" id="MBM6400756.1"/>
    </source>
</evidence>
<feature type="region of interest" description="Disordered" evidence="1">
    <location>
        <begin position="1"/>
        <end position="49"/>
    </location>
</feature>
<dbReference type="Proteomes" id="UP001430172">
    <property type="component" value="Unassembled WGS sequence"/>
</dbReference>
<comment type="caution">
    <text evidence="2">The sequence shown here is derived from an EMBL/GenBank/DDBJ whole genome shotgun (WGS) entry which is preliminary data.</text>
</comment>
<keyword evidence="3" id="KW-1185">Reference proteome</keyword>
<dbReference type="CDD" id="cd00448">
    <property type="entry name" value="YjgF_YER057c_UK114_family"/>
    <property type="match status" value="1"/>
</dbReference>
<protein>
    <submittedName>
        <fullName evidence="2">RidA family protein</fullName>
    </submittedName>
</protein>
<dbReference type="PANTHER" id="PTHR11803:SF39">
    <property type="entry name" value="2-IMINOBUTANOATE_2-IMINOPROPANOATE DEAMINASE"/>
    <property type="match status" value="1"/>
</dbReference>
<dbReference type="Pfam" id="PF01042">
    <property type="entry name" value="Ribonuc_L-PSP"/>
    <property type="match status" value="1"/>
</dbReference>
<sequence>MAQPPASSPGGGAGQAPPGLGGSRGPEHRTPRRSAVTRQIVGTPDAPSSPLFAQGVRVGSHLHVSGMTAVDPATGEMAGPTIRQQLRQALANCEAVVAAGGGAPEDVVEVGVLLAHPEDFAGLNEAWAEYFGDSPPARHVARLGPELPGVLVSVRMTAILG</sequence>
<gene>
    <name evidence="2" type="ORF">JQN70_10200</name>
</gene>